<dbReference type="AlphaFoldDB" id="A0AAW5P714"/>
<organism evidence="1 2">
    <name type="scientific">Salinibacter ruber</name>
    <dbReference type="NCBI Taxonomy" id="146919"/>
    <lineage>
        <taxon>Bacteria</taxon>
        <taxon>Pseudomonadati</taxon>
        <taxon>Rhodothermota</taxon>
        <taxon>Rhodothermia</taxon>
        <taxon>Rhodothermales</taxon>
        <taxon>Salinibacteraceae</taxon>
        <taxon>Salinibacter</taxon>
    </lineage>
</organism>
<dbReference type="EMBL" id="JANTZM010000007">
    <property type="protein sequence ID" value="MCS4157738.1"/>
    <property type="molecule type" value="Genomic_DNA"/>
</dbReference>
<dbReference type="Proteomes" id="UP001155110">
    <property type="component" value="Unassembled WGS sequence"/>
</dbReference>
<name>A0AAW5P714_9BACT</name>
<protein>
    <submittedName>
        <fullName evidence="1">Uncharacterized protein</fullName>
    </submittedName>
</protein>
<accession>A0AAW5P714</accession>
<proteinExistence type="predicted"/>
<evidence type="ECO:0000313" key="1">
    <source>
        <dbReference type="EMBL" id="MCS4157738.1"/>
    </source>
</evidence>
<comment type="caution">
    <text evidence="1">The sequence shown here is derived from an EMBL/GenBank/DDBJ whole genome shotgun (WGS) entry which is preliminary data.</text>
</comment>
<gene>
    <name evidence="1" type="ORF">GGP99_001702</name>
</gene>
<sequence>MDDATLTHAFTRAKRIVDVGNQEDATGKTYAEQLIKDLTRLTHPSITTNEKGLEYCEDCGAGEAELYEEVCTTYAGDAP</sequence>
<reference evidence="1" key="1">
    <citation type="submission" date="2022-08" db="EMBL/GenBank/DDBJ databases">
        <title>Genomic Encyclopedia of Type Strains, Phase V (KMG-V): Genome sequencing to study the core and pangenomes of soil and plant-associated prokaryotes.</title>
        <authorList>
            <person name="Whitman W."/>
        </authorList>
    </citation>
    <scope>NUCLEOTIDE SEQUENCE</scope>
    <source>
        <strain evidence="1">SP3002</strain>
    </source>
</reference>
<dbReference type="RefSeq" id="WP_259258261.1">
    <property type="nucleotide sequence ID" value="NZ_JANTZM010000007.1"/>
</dbReference>
<evidence type="ECO:0000313" key="2">
    <source>
        <dbReference type="Proteomes" id="UP001155110"/>
    </source>
</evidence>